<keyword evidence="9 10" id="KW-0472">Membrane</keyword>
<protein>
    <recommendedName>
        <fullName evidence="13">Dolichyl-phosphate-mannose-protein mannosyltransferase</fullName>
    </recommendedName>
</protein>
<feature type="transmembrane region" description="Helical" evidence="10">
    <location>
        <begin position="170"/>
        <end position="199"/>
    </location>
</feature>
<dbReference type="AlphaFoldDB" id="A0A1I1C1T9"/>
<comment type="pathway">
    <text evidence="2">Glycolipid biosynthesis; glycosylphosphatidylinositol-anchor biosynthesis.</text>
</comment>
<keyword evidence="5" id="KW-0808">Transferase</keyword>
<dbReference type="GO" id="GO:0000009">
    <property type="term" value="F:alpha-1,6-mannosyltransferase activity"/>
    <property type="evidence" value="ECO:0007669"/>
    <property type="project" value="InterPro"/>
</dbReference>
<feature type="transmembrane region" description="Helical" evidence="10">
    <location>
        <begin position="12"/>
        <end position="30"/>
    </location>
</feature>
<evidence type="ECO:0000256" key="1">
    <source>
        <dbReference type="ARBA" id="ARBA00004477"/>
    </source>
</evidence>
<dbReference type="PANTHER" id="PTHR12468:SF2">
    <property type="entry name" value="GPI MANNOSYLTRANSFERASE 2"/>
    <property type="match status" value="1"/>
</dbReference>
<evidence type="ECO:0000313" key="11">
    <source>
        <dbReference type="EMBL" id="SFB56297.1"/>
    </source>
</evidence>
<comment type="subcellular location">
    <subcellularLocation>
        <location evidence="1">Endoplasmic reticulum membrane</location>
        <topology evidence="1">Multi-pass membrane protein</topology>
    </subcellularLocation>
</comment>
<feature type="transmembrane region" description="Helical" evidence="10">
    <location>
        <begin position="211"/>
        <end position="229"/>
    </location>
</feature>
<reference evidence="12" key="1">
    <citation type="submission" date="2016-10" db="EMBL/GenBank/DDBJ databases">
        <authorList>
            <person name="Varghese N."/>
            <person name="Submissions S."/>
        </authorList>
    </citation>
    <scope>NUCLEOTIDE SEQUENCE [LARGE SCALE GENOMIC DNA]</scope>
    <source>
        <strain evidence="12">CGMCC 4.3568</strain>
    </source>
</reference>
<evidence type="ECO:0000256" key="8">
    <source>
        <dbReference type="ARBA" id="ARBA00022989"/>
    </source>
</evidence>
<keyword evidence="12" id="KW-1185">Reference proteome</keyword>
<dbReference type="GO" id="GO:0006506">
    <property type="term" value="P:GPI anchor biosynthetic process"/>
    <property type="evidence" value="ECO:0007669"/>
    <property type="project" value="UniProtKB-UniPathway"/>
</dbReference>
<feature type="transmembrane region" description="Helical" evidence="10">
    <location>
        <begin position="323"/>
        <end position="341"/>
    </location>
</feature>
<dbReference type="InterPro" id="IPR007315">
    <property type="entry name" value="PIG-V/Gpi18"/>
</dbReference>
<keyword evidence="8 10" id="KW-1133">Transmembrane helix</keyword>
<evidence type="ECO:0000256" key="7">
    <source>
        <dbReference type="ARBA" id="ARBA00022824"/>
    </source>
</evidence>
<evidence type="ECO:0008006" key="13">
    <source>
        <dbReference type="Google" id="ProtNLM"/>
    </source>
</evidence>
<proteinExistence type="predicted"/>
<evidence type="ECO:0000256" key="4">
    <source>
        <dbReference type="ARBA" id="ARBA00022676"/>
    </source>
</evidence>
<keyword evidence="6 10" id="KW-0812">Transmembrane</keyword>
<dbReference type="Proteomes" id="UP000243799">
    <property type="component" value="Unassembled WGS sequence"/>
</dbReference>
<evidence type="ECO:0000256" key="3">
    <source>
        <dbReference type="ARBA" id="ARBA00022502"/>
    </source>
</evidence>
<gene>
    <name evidence="11" type="ORF">SAMN05216266_119124</name>
</gene>
<dbReference type="PANTHER" id="PTHR12468">
    <property type="entry name" value="GPI MANNOSYLTRANSFERASE 2"/>
    <property type="match status" value="1"/>
</dbReference>
<evidence type="ECO:0000313" key="12">
    <source>
        <dbReference type="Proteomes" id="UP000243799"/>
    </source>
</evidence>
<evidence type="ECO:0000256" key="5">
    <source>
        <dbReference type="ARBA" id="ARBA00022679"/>
    </source>
</evidence>
<dbReference type="GO" id="GO:0004376">
    <property type="term" value="F:GPI mannosyltransferase activity"/>
    <property type="evidence" value="ECO:0007669"/>
    <property type="project" value="InterPro"/>
</dbReference>
<dbReference type="GO" id="GO:0016020">
    <property type="term" value="C:membrane"/>
    <property type="evidence" value="ECO:0007669"/>
    <property type="project" value="GOC"/>
</dbReference>
<evidence type="ECO:0000256" key="2">
    <source>
        <dbReference type="ARBA" id="ARBA00004687"/>
    </source>
</evidence>
<evidence type="ECO:0000256" key="6">
    <source>
        <dbReference type="ARBA" id="ARBA00022692"/>
    </source>
</evidence>
<organism evidence="11 12">
    <name type="scientific">Amycolatopsis marina</name>
    <dbReference type="NCBI Taxonomy" id="490629"/>
    <lineage>
        <taxon>Bacteria</taxon>
        <taxon>Bacillati</taxon>
        <taxon>Actinomycetota</taxon>
        <taxon>Actinomycetes</taxon>
        <taxon>Pseudonocardiales</taxon>
        <taxon>Pseudonocardiaceae</taxon>
        <taxon>Amycolatopsis</taxon>
    </lineage>
</organism>
<accession>A0A1I1C1T9</accession>
<evidence type="ECO:0000256" key="10">
    <source>
        <dbReference type="SAM" id="Phobius"/>
    </source>
</evidence>
<feature type="transmembrane region" description="Helical" evidence="10">
    <location>
        <begin position="348"/>
        <end position="372"/>
    </location>
</feature>
<keyword evidence="3" id="KW-0337">GPI-anchor biosynthesis</keyword>
<name>A0A1I1C1T9_9PSEU</name>
<feature type="transmembrane region" description="Helical" evidence="10">
    <location>
        <begin position="128"/>
        <end position="150"/>
    </location>
</feature>
<dbReference type="EMBL" id="FOKG01000019">
    <property type="protein sequence ID" value="SFB56297.1"/>
    <property type="molecule type" value="Genomic_DNA"/>
</dbReference>
<feature type="transmembrane region" description="Helical" evidence="10">
    <location>
        <begin position="98"/>
        <end position="116"/>
    </location>
</feature>
<feature type="transmembrane region" description="Helical" evidence="10">
    <location>
        <begin position="274"/>
        <end position="292"/>
    </location>
</feature>
<dbReference type="UniPathway" id="UPA00196"/>
<keyword evidence="4" id="KW-0328">Glycosyltransferase</keyword>
<sequence length="373" mass="39612">MLGSGYPRAIGVYLLVRLVGVAALALAAAWHEKDLLERLTSWDGQWYLQLARFGYDGFPEPVLDAEGHAFPDATLAFFPLYPAIVSGVGTLPGISLEIAALLVSTVAGAIAACGLVRLARLIDPRPRVGLVLVALYAGAPMAVTLSMAYTEALFTACAVWSLVFVLERQWIPAGGLCLIAGLVRSTATALIVAVVLAALVAAWRGQDRTRALVAAALAPLGLLGFWAYVAERTASLTGWQDIEWRGWNTRWDWGQETADFVLRTLATGDSVMDVGSVLVLFGAVALTVAAIRLHLPWPLIVYGAAVVLLIAGTAGLPFAKPRFLLPAMFVLLIPLALELAGRRRSTMIAAVAAAVALGSWYSAYALTGWAYAI</sequence>
<dbReference type="STRING" id="490629.SAMN05216266_119124"/>
<feature type="transmembrane region" description="Helical" evidence="10">
    <location>
        <begin position="299"/>
        <end position="317"/>
    </location>
</feature>
<keyword evidence="7" id="KW-0256">Endoplasmic reticulum</keyword>
<evidence type="ECO:0000256" key="9">
    <source>
        <dbReference type="ARBA" id="ARBA00023136"/>
    </source>
</evidence>